<proteinExistence type="predicted"/>
<evidence type="ECO:0000313" key="1">
    <source>
        <dbReference type="EMBL" id="KKM26549.1"/>
    </source>
</evidence>
<sequence>MNYPTLKEVEEASHVQLGRWYRFLESPSIDLPAYEIYDSELEILNLILERFDKLGGWNPQLSKQVGWDG</sequence>
<name>A0A0F9J2A6_9ZZZZ</name>
<accession>A0A0F9J2A6</accession>
<dbReference type="AlphaFoldDB" id="A0A0F9J2A6"/>
<organism evidence="1">
    <name type="scientific">marine sediment metagenome</name>
    <dbReference type="NCBI Taxonomy" id="412755"/>
    <lineage>
        <taxon>unclassified sequences</taxon>
        <taxon>metagenomes</taxon>
        <taxon>ecological metagenomes</taxon>
    </lineage>
</organism>
<dbReference type="EMBL" id="LAZR01012492">
    <property type="protein sequence ID" value="KKM26549.1"/>
    <property type="molecule type" value="Genomic_DNA"/>
</dbReference>
<protein>
    <submittedName>
        <fullName evidence="1">Uncharacterized protein</fullName>
    </submittedName>
</protein>
<comment type="caution">
    <text evidence="1">The sequence shown here is derived from an EMBL/GenBank/DDBJ whole genome shotgun (WGS) entry which is preliminary data.</text>
</comment>
<gene>
    <name evidence="1" type="ORF">LCGC14_1583670</name>
</gene>
<reference evidence="1" key="1">
    <citation type="journal article" date="2015" name="Nature">
        <title>Complex archaea that bridge the gap between prokaryotes and eukaryotes.</title>
        <authorList>
            <person name="Spang A."/>
            <person name="Saw J.H."/>
            <person name="Jorgensen S.L."/>
            <person name="Zaremba-Niedzwiedzka K."/>
            <person name="Martijn J."/>
            <person name="Lind A.E."/>
            <person name="van Eijk R."/>
            <person name="Schleper C."/>
            <person name="Guy L."/>
            <person name="Ettema T.J."/>
        </authorList>
    </citation>
    <scope>NUCLEOTIDE SEQUENCE</scope>
</reference>